<evidence type="ECO:0000313" key="7">
    <source>
        <dbReference type="Proteomes" id="UP000218934"/>
    </source>
</evidence>
<gene>
    <name evidence="6" type="ORF">COO09_18860</name>
</gene>
<dbReference type="InterPro" id="IPR036390">
    <property type="entry name" value="WH_DNA-bd_sf"/>
</dbReference>
<comment type="caution">
    <text evidence="6">The sequence shown here is derived from an EMBL/GenBank/DDBJ whole genome shotgun (WGS) entry which is preliminary data.</text>
</comment>
<dbReference type="Gene3D" id="3.30.450.40">
    <property type="match status" value="1"/>
</dbReference>
<feature type="domain" description="HTH iclR-type" evidence="4">
    <location>
        <begin position="9"/>
        <end position="70"/>
    </location>
</feature>
<dbReference type="InterPro" id="IPR029016">
    <property type="entry name" value="GAF-like_dom_sf"/>
</dbReference>
<evidence type="ECO:0000256" key="3">
    <source>
        <dbReference type="ARBA" id="ARBA00023163"/>
    </source>
</evidence>
<dbReference type="GO" id="GO:0003677">
    <property type="term" value="F:DNA binding"/>
    <property type="evidence" value="ECO:0007669"/>
    <property type="project" value="UniProtKB-KW"/>
</dbReference>
<dbReference type="PANTHER" id="PTHR30136">
    <property type="entry name" value="HELIX-TURN-HELIX TRANSCRIPTIONAL REGULATOR, ICLR FAMILY"/>
    <property type="match status" value="1"/>
</dbReference>
<name>A0A2A4FSI8_9SPHN</name>
<evidence type="ECO:0000259" key="4">
    <source>
        <dbReference type="PROSITE" id="PS51077"/>
    </source>
</evidence>
<dbReference type="KEGG" id="rdi:CMV14_04960"/>
<dbReference type="Proteomes" id="UP000218934">
    <property type="component" value="Unassembled WGS sequence"/>
</dbReference>
<keyword evidence="7" id="KW-1185">Reference proteome</keyword>
<dbReference type="OrthoDB" id="9807558at2"/>
<dbReference type="InterPro" id="IPR050707">
    <property type="entry name" value="HTH_MetabolicPath_Reg"/>
</dbReference>
<reference evidence="6 7" key="1">
    <citation type="submission" date="2017-09" db="EMBL/GenBank/DDBJ databases">
        <title>The Catabolism of 3,6-Dichlorosalicylic acid is Initiated by the Cytochrome P450 Monooxygenase DsmABC in Rhizorhabdus dicambivorans Ndbn-20.</title>
        <authorList>
            <person name="Na L."/>
        </authorList>
    </citation>
    <scope>NUCLEOTIDE SEQUENCE [LARGE SCALE GENOMIC DNA]</scope>
    <source>
        <strain evidence="6 7">Ndbn-20m</strain>
    </source>
</reference>
<evidence type="ECO:0000259" key="5">
    <source>
        <dbReference type="PROSITE" id="PS51078"/>
    </source>
</evidence>
<dbReference type="GO" id="GO:0045892">
    <property type="term" value="P:negative regulation of DNA-templated transcription"/>
    <property type="evidence" value="ECO:0007669"/>
    <property type="project" value="TreeGrafter"/>
</dbReference>
<dbReference type="PROSITE" id="PS51078">
    <property type="entry name" value="ICLR_ED"/>
    <property type="match status" value="1"/>
</dbReference>
<dbReference type="SUPFAM" id="SSF46785">
    <property type="entry name" value="Winged helix' DNA-binding domain"/>
    <property type="match status" value="1"/>
</dbReference>
<dbReference type="InterPro" id="IPR014757">
    <property type="entry name" value="Tscrpt_reg_IclR_C"/>
</dbReference>
<dbReference type="GO" id="GO:0003700">
    <property type="term" value="F:DNA-binding transcription factor activity"/>
    <property type="evidence" value="ECO:0007669"/>
    <property type="project" value="TreeGrafter"/>
</dbReference>
<sequence length="260" mass="28036">MSSSPTASPRSVDKSLALLVQVIEGGAFPSMSALARAADLPVSTVHRLLAGLEQAGFVARLERGHYVGGPTLRRLARRQDDSAKILAQIGGPILARLSRRTGRICHLGILEENMMTYLVKEGDAEDNAVSRLGMQLEAYCTGLGKALLAHLPENERELFVAGGGFVALTPSTLTTPSAFRDEFARIRERGYALDQEEMVPGLVCIAVPIRAMDRVVAAISLVVTQSAEPRRPTSYLGRLHAAAREIETRLHPFADMLVAA</sequence>
<dbReference type="InterPro" id="IPR036388">
    <property type="entry name" value="WH-like_DNA-bd_sf"/>
</dbReference>
<feature type="domain" description="IclR-ED" evidence="5">
    <location>
        <begin position="63"/>
        <end position="252"/>
    </location>
</feature>
<dbReference type="SUPFAM" id="SSF55781">
    <property type="entry name" value="GAF domain-like"/>
    <property type="match status" value="1"/>
</dbReference>
<dbReference type="PROSITE" id="PS51077">
    <property type="entry name" value="HTH_ICLR"/>
    <property type="match status" value="1"/>
</dbReference>
<dbReference type="RefSeq" id="WP_066964169.1">
    <property type="nucleotide sequence ID" value="NZ_CP023449.1"/>
</dbReference>
<dbReference type="Gene3D" id="1.10.10.10">
    <property type="entry name" value="Winged helix-like DNA-binding domain superfamily/Winged helix DNA-binding domain"/>
    <property type="match status" value="1"/>
</dbReference>
<evidence type="ECO:0000256" key="2">
    <source>
        <dbReference type="ARBA" id="ARBA00023125"/>
    </source>
</evidence>
<keyword evidence="3" id="KW-0804">Transcription</keyword>
<accession>A0A2A4FSI8</accession>
<keyword evidence="2" id="KW-0238">DNA-binding</keyword>
<dbReference type="SMART" id="SM00346">
    <property type="entry name" value="HTH_ICLR"/>
    <property type="match status" value="1"/>
</dbReference>
<dbReference type="Pfam" id="PF09339">
    <property type="entry name" value="HTH_IclR"/>
    <property type="match status" value="1"/>
</dbReference>
<dbReference type="InterPro" id="IPR005471">
    <property type="entry name" value="Tscrpt_reg_IclR_N"/>
</dbReference>
<proteinExistence type="predicted"/>
<keyword evidence="1" id="KW-0805">Transcription regulation</keyword>
<dbReference type="EMBL" id="NWUF01000024">
    <property type="protein sequence ID" value="PCE40656.1"/>
    <property type="molecule type" value="Genomic_DNA"/>
</dbReference>
<dbReference type="AlphaFoldDB" id="A0A2A4FSI8"/>
<dbReference type="Pfam" id="PF01614">
    <property type="entry name" value="IclR_C"/>
    <property type="match status" value="1"/>
</dbReference>
<organism evidence="6 7">
    <name type="scientific">Rhizorhabdus dicambivorans</name>
    <dbReference type="NCBI Taxonomy" id="1850238"/>
    <lineage>
        <taxon>Bacteria</taxon>
        <taxon>Pseudomonadati</taxon>
        <taxon>Pseudomonadota</taxon>
        <taxon>Alphaproteobacteria</taxon>
        <taxon>Sphingomonadales</taxon>
        <taxon>Sphingomonadaceae</taxon>
        <taxon>Rhizorhabdus</taxon>
    </lineage>
</organism>
<dbReference type="PANTHER" id="PTHR30136:SF35">
    <property type="entry name" value="HTH-TYPE TRANSCRIPTIONAL REGULATOR RV1719"/>
    <property type="match status" value="1"/>
</dbReference>
<protein>
    <submittedName>
        <fullName evidence="6">IclR family transcriptional regulator</fullName>
    </submittedName>
</protein>
<evidence type="ECO:0000313" key="6">
    <source>
        <dbReference type="EMBL" id="PCE40656.1"/>
    </source>
</evidence>
<evidence type="ECO:0000256" key="1">
    <source>
        <dbReference type="ARBA" id="ARBA00023015"/>
    </source>
</evidence>